<sequence>MLAPFPTHVLSVTPEGVRELDGREALSKLWTLFSKCKESIENGRRLENISWRLWYRDMLATIPLDLSESRVGLDGLLKDCETLDEKAYRPPTPIETLLPPPDVAAHFQTLSLGAASPTPASPPTAPPMLRNRTESFRKPLKPLPVGQIICDMLPNSSAMAHSPASSTTFVSLSMSSSYGGVTRIPRSESLAPPPASLGRSASGDSNLYLSGTFLPLLPLLPLPERISGAETTRFPASSQLPTPGAERDESAPFVQLQPDLVSSAMSTHPSLAVASNVLSSHTIPSHTQYQDSSLSASSMTPTATLPNIALPSTAGPPSPSLPDTCTCTHHKEATDDHRQYLGLHETQDSAPLPTLTQTQPGLNGDRPSPLLSEPSPQRQSAFIISDNTHVLPTVATPPRLVVVNPTPGPTPHPTPPGTPLSYLPPGEGGKFRHGQFLALPSDRVVSSQLAPIPAPAFNQVAHNVQAHSRGTTLNVRSASRSRLNAPPIEFGGALQPSQTESSTNLSLRGQSTPPTQDPSTVLPQGQTDGITNQNLPASQNPNRLSTSSTASTSSTTASNTTASRDSSSSQLSIGATSVHTDESSDQQTKGGSLSDRRAPLPLMTPLASIKPSITAPPSPNDATVTAPVSPMMAEPSTSANSIKSARSTTSAAARSARLGKHGAPSLTRRASSGAASAGGGRSRKAGNPSTVDRTASSGASRSRSRDAAGARKGVGAAAGALAATMGMTTTSSGGHGHGHGHAAGGKKRLGGAKAGVGKRVALARTASRGGGLSGGAALKRTLSHEEVEEVTDEDEEEEEEVVSPVSQGGVRGVEPAKDHDAVLARYEREIEDGAAAAREAARRDKEMMQLGSARPKFKFGSNSDNGSAAGTEISSRAPGSVIRAPPSGFEALASRMNLDVQGDAKGKGRLVESPAQQEEVVATRLGLNAAGMVGNRGTKDAGAVALARVHESLAQPLLPQDEKRTILLTSESEYTDTDGEDGEDSWTSEDAEGGNAVESAASRQQPATTRQASQPDAQQRQVLLEQQLQAQAQAQAQQLHEQQQQQQQRPAPPPLQRTHSNTSGANRHTRRGWQQQHIQQRREADIRVQRAAMQLQREEEEKRRQKEMFAKKPTTSFQNLTEANRTQSFGYLTQLMNPDPSMLPMNHPYRRGHSSGDIAKFGMTAMTGMAAQVVQATKSAQPVMQQAAPQPAVEKPVERQVMSKKEQEKAPQPQPQPQEPPRARAPRRSATLDDTKRMPPPPPPERLKSVVSATEDKGTSTVPPSPVRSESRASISTNAMALALRGMRSLGFGPKKSAAAGPVPSQIMASSVKPKGVVAPPSIAPDLRSGGSAGSSGYRPKGPLPGQEMEESDSEEEGTNNSVQLSQSVAQDRLRQFAARRGITKPNGALPTQPEGDEIPPWAREQEQQVQAGAQAHAYPEGAEVERTVSGPIPMRHPYNLPVNALPSTPRTTRRQMLKSEMSESLRRQLLWERRQAGVPIRRTTSTGGVAANPKINALNPLRPLTTTPSMVQLRAKGSAAARQPKQQQQQQAQAGPSNLRQEVFEEEEGGVRGSGDRERRASTGLQDAHAAEVEDDRKRTAMARNRSWAHDYHTSGW</sequence>
<accession>A0A8H5CJ22</accession>
<dbReference type="InterPro" id="IPR013860">
    <property type="entry name" value="AreA_GATA"/>
</dbReference>
<feature type="region of interest" description="Disordered" evidence="1">
    <location>
        <begin position="835"/>
        <end position="882"/>
    </location>
</feature>
<organism evidence="4 5">
    <name type="scientific">Ephemerocybe angulata</name>
    <dbReference type="NCBI Taxonomy" id="980116"/>
    <lineage>
        <taxon>Eukaryota</taxon>
        <taxon>Fungi</taxon>
        <taxon>Dikarya</taxon>
        <taxon>Basidiomycota</taxon>
        <taxon>Agaricomycotina</taxon>
        <taxon>Agaricomycetes</taxon>
        <taxon>Agaricomycetidae</taxon>
        <taxon>Agaricales</taxon>
        <taxon>Agaricineae</taxon>
        <taxon>Psathyrellaceae</taxon>
        <taxon>Ephemerocybe</taxon>
    </lineage>
</organism>
<feature type="region of interest" description="Disordered" evidence="1">
    <location>
        <begin position="1185"/>
        <end position="1274"/>
    </location>
</feature>
<dbReference type="EMBL" id="JAACJK010000001">
    <property type="protein sequence ID" value="KAF5342696.1"/>
    <property type="molecule type" value="Genomic_DNA"/>
</dbReference>
<comment type="caution">
    <text evidence="4">The sequence shown here is derived from an EMBL/GenBank/DDBJ whole genome shotgun (WGS) entry which is preliminary data.</text>
</comment>
<feature type="compositionally biased region" description="Low complexity" evidence="1">
    <location>
        <begin position="1520"/>
        <end position="1535"/>
    </location>
</feature>
<feature type="region of interest" description="Disordered" evidence="1">
    <location>
        <begin position="766"/>
        <end position="820"/>
    </location>
</feature>
<feature type="compositionally biased region" description="Polar residues" evidence="1">
    <location>
        <begin position="1359"/>
        <end position="1370"/>
    </location>
</feature>
<feature type="region of interest" description="Disordered" evidence="1">
    <location>
        <begin position="1310"/>
        <end position="1396"/>
    </location>
</feature>
<feature type="compositionally biased region" description="Low complexity" evidence="1">
    <location>
        <begin position="644"/>
        <end position="656"/>
    </location>
</feature>
<dbReference type="GO" id="GO:0005737">
    <property type="term" value="C:cytoplasm"/>
    <property type="evidence" value="ECO:0007669"/>
    <property type="project" value="TreeGrafter"/>
</dbReference>
<reference evidence="4 5" key="1">
    <citation type="journal article" date="2020" name="ISME J.">
        <title>Uncovering the hidden diversity of litter-decomposition mechanisms in mushroom-forming fungi.</title>
        <authorList>
            <person name="Floudas D."/>
            <person name="Bentzer J."/>
            <person name="Ahren D."/>
            <person name="Johansson T."/>
            <person name="Persson P."/>
            <person name="Tunlid A."/>
        </authorList>
    </citation>
    <scope>NUCLEOTIDE SEQUENCE [LARGE SCALE GENOMIC DNA]</scope>
    <source>
        <strain evidence="4 5">CBS 175.51</strain>
    </source>
</reference>
<dbReference type="OrthoDB" id="515401at2759"/>
<feature type="domain" description="Nitrogen regulatory protein areA GATA-like" evidence="2">
    <location>
        <begin position="29"/>
        <end position="56"/>
    </location>
</feature>
<evidence type="ECO:0000259" key="3">
    <source>
        <dbReference type="Pfam" id="PF11702"/>
    </source>
</evidence>
<dbReference type="PANTHER" id="PTHR28014:SF1">
    <property type="entry name" value="NEGATIVE REGULATOR OF RAS-CAMP PATHWAY"/>
    <property type="match status" value="1"/>
</dbReference>
<keyword evidence="5" id="KW-1185">Reference proteome</keyword>
<proteinExistence type="predicted"/>
<feature type="region of interest" description="Disordered" evidence="1">
    <location>
        <begin position="964"/>
        <end position="1019"/>
    </location>
</feature>
<feature type="compositionally biased region" description="Polar residues" evidence="1">
    <location>
        <begin position="860"/>
        <end position="874"/>
    </location>
</feature>
<feature type="compositionally biased region" description="Acidic residues" evidence="1">
    <location>
        <begin position="1348"/>
        <end position="1358"/>
    </location>
</feature>
<feature type="compositionally biased region" description="Low complexity" evidence="1">
    <location>
        <begin position="692"/>
        <end position="701"/>
    </location>
</feature>
<feature type="compositionally biased region" description="Low complexity" evidence="1">
    <location>
        <begin position="1033"/>
        <end position="1049"/>
    </location>
</feature>
<protein>
    <recommendedName>
        <fullName evidence="6">Nitrogen regulatory protein areA GATA-like domain-containing protein</fullName>
    </recommendedName>
</protein>
<feature type="compositionally biased region" description="Low complexity" evidence="1">
    <location>
        <begin position="545"/>
        <end position="569"/>
    </location>
</feature>
<evidence type="ECO:0000313" key="4">
    <source>
        <dbReference type="EMBL" id="KAF5342696.1"/>
    </source>
</evidence>
<dbReference type="Proteomes" id="UP000541558">
    <property type="component" value="Unassembled WGS sequence"/>
</dbReference>
<feature type="compositionally biased region" description="Polar residues" evidence="1">
    <location>
        <begin position="287"/>
        <end position="305"/>
    </location>
</feature>
<dbReference type="GO" id="GO:0000122">
    <property type="term" value="P:negative regulation of transcription by RNA polymerase II"/>
    <property type="evidence" value="ECO:0007669"/>
    <property type="project" value="TreeGrafter"/>
</dbReference>
<dbReference type="InterPro" id="IPR021711">
    <property type="entry name" value="DUF3295"/>
</dbReference>
<feature type="region of interest" description="Disordered" evidence="1">
    <location>
        <begin position="1484"/>
        <end position="1598"/>
    </location>
</feature>
<dbReference type="PANTHER" id="PTHR28014">
    <property type="entry name" value="NEGATIVE REGULATOR OF RAS-CAMP PATHWAY"/>
    <property type="match status" value="1"/>
</dbReference>
<feature type="compositionally biased region" description="Polar residues" evidence="1">
    <location>
        <begin position="1001"/>
        <end position="1016"/>
    </location>
</feature>
<feature type="region of interest" description="Disordered" evidence="1">
    <location>
        <begin position="287"/>
        <end position="329"/>
    </location>
</feature>
<dbReference type="GO" id="GO:0031930">
    <property type="term" value="P:mitochondria-nucleus signaling pathway"/>
    <property type="evidence" value="ECO:0007669"/>
    <property type="project" value="TreeGrafter"/>
</dbReference>
<feature type="compositionally biased region" description="Basic and acidic residues" evidence="1">
    <location>
        <begin position="1570"/>
        <end position="1580"/>
    </location>
</feature>
<feature type="compositionally biased region" description="Polar residues" evidence="1">
    <location>
        <begin position="495"/>
        <end position="544"/>
    </location>
</feature>
<feature type="compositionally biased region" description="Polar residues" evidence="1">
    <location>
        <begin position="1057"/>
        <end position="1078"/>
    </location>
</feature>
<feature type="region of interest" description="Disordered" evidence="1">
    <location>
        <begin position="346"/>
        <end position="378"/>
    </location>
</feature>
<evidence type="ECO:0000313" key="5">
    <source>
        <dbReference type="Proteomes" id="UP000541558"/>
    </source>
</evidence>
<evidence type="ECO:0000256" key="1">
    <source>
        <dbReference type="SAM" id="MobiDB-lite"/>
    </source>
</evidence>
<feature type="compositionally biased region" description="Acidic residues" evidence="1">
    <location>
        <begin position="786"/>
        <end position="801"/>
    </location>
</feature>
<dbReference type="GO" id="GO:0006808">
    <property type="term" value="P:regulation of nitrogen utilization"/>
    <property type="evidence" value="ECO:0007669"/>
    <property type="project" value="TreeGrafter"/>
</dbReference>
<dbReference type="Pfam" id="PF11702">
    <property type="entry name" value="DUF3295"/>
    <property type="match status" value="1"/>
</dbReference>
<feature type="region of interest" description="Disordered" evidence="1">
    <location>
        <begin position="1033"/>
        <end position="1084"/>
    </location>
</feature>
<feature type="domain" description="DUF3295" evidence="3">
    <location>
        <begin position="1410"/>
        <end position="1476"/>
    </location>
</feature>
<name>A0A8H5CJ22_9AGAR</name>
<feature type="compositionally biased region" description="Basic and acidic residues" evidence="1">
    <location>
        <begin position="1589"/>
        <end position="1598"/>
    </location>
</feature>
<feature type="region of interest" description="Disordered" evidence="1">
    <location>
        <begin position="1433"/>
        <end position="1460"/>
    </location>
</feature>
<evidence type="ECO:0000259" key="2">
    <source>
        <dbReference type="Pfam" id="PF08550"/>
    </source>
</evidence>
<feature type="region of interest" description="Disordered" evidence="1">
    <location>
        <begin position="726"/>
        <end position="752"/>
    </location>
</feature>
<feature type="compositionally biased region" description="Acidic residues" evidence="1">
    <location>
        <begin position="973"/>
        <end position="992"/>
    </location>
</feature>
<evidence type="ECO:0008006" key="6">
    <source>
        <dbReference type="Google" id="ProtNLM"/>
    </source>
</evidence>
<feature type="compositionally biased region" description="Basic and acidic residues" evidence="1">
    <location>
        <begin position="1195"/>
        <end position="1209"/>
    </location>
</feature>
<feature type="compositionally biased region" description="Basic residues" evidence="1">
    <location>
        <begin position="736"/>
        <end position="750"/>
    </location>
</feature>
<dbReference type="InterPro" id="IPR053043">
    <property type="entry name" value="Ras-cAMP_regulatory"/>
</dbReference>
<dbReference type="Pfam" id="PF08550">
    <property type="entry name" value="GATA_AreA"/>
    <property type="match status" value="1"/>
</dbReference>
<feature type="region of interest" description="Disordered" evidence="1">
    <location>
        <begin position="484"/>
        <end position="712"/>
    </location>
</feature>
<gene>
    <name evidence="4" type="ORF">D9611_002052</name>
</gene>